<proteinExistence type="predicted"/>
<accession>A0A433D180</accession>
<dbReference type="EMBL" id="RBNI01008672">
    <property type="protein sequence ID" value="RUP44588.1"/>
    <property type="molecule type" value="Genomic_DNA"/>
</dbReference>
<dbReference type="AlphaFoldDB" id="A0A433D180"/>
<protein>
    <submittedName>
        <fullName evidence="1">Uncharacterized protein</fullName>
    </submittedName>
</protein>
<dbReference type="OrthoDB" id="2319991at2759"/>
<evidence type="ECO:0000313" key="2">
    <source>
        <dbReference type="Proteomes" id="UP000268093"/>
    </source>
</evidence>
<evidence type="ECO:0000313" key="1">
    <source>
        <dbReference type="EMBL" id="RUP44588.1"/>
    </source>
</evidence>
<gene>
    <name evidence="1" type="ORF">BC936DRAFT_149256</name>
</gene>
<organism evidence="1 2">
    <name type="scientific">Jimgerdemannia flammicorona</name>
    <dbReference type="NCBI Taxonomy" id="994334"/>
    <lineage>
        <taxon>Eukaryota</taxon>
        <taxon>Fungi</taxon>
        <taxon>Fungi incertae sedis</taxon>
        <taxon>Mucoromycota</taxon>
        <taxon>Mucoromycotina</taxon>
        <taxon>Endogonomycetes</taxon>
        <taxon>Endogonales</taxon>
        <taxon>Endogonaceae</taxon>
        <taxon>Jimgerdemannia</taxon>
    </lineage>
</organism>
<reference evidence="1 2" key="1">
    <citation type="journal article" date="2018" name="New Phytol.">
        <title>Phylogenomics of Endogonaceae and evolution of mycorrhizas within Mucoromycota.</title>
        <authorList>
            <person name="Chang Y."/>
            <person name="Desiro A."/>
            <person name="Na H."/>
            <person name="Sandor L."/>
            <person name="Lipzen A."/>
            <person name="Clum A."/>
            <person name="Barry K."/>
            <person name="Grigoriev I.V."/>
            <person name="Martin F.M."/>
            <person name="Stajich J.E."/>
            <person name="Smith M.E."/>
            <person name="Bonito G."/>
            <person name="Spatafora J.W."/>
        </authorList>
    </citation>
    <scope>NUCLEOTIDE SEQUENCE [LARGE SCALE GENOMIC DNA]</scope>
    <source>
        <strain evidence="1 2">GMNB39</strain>
    </source>
</reference>
<dbReference type="Proteomes" id="UP000268093">
    <property type="component" value="Unassembled WGS sequence"/>
</dbReference>
<name>A0A433D180_9FUNG</name>
<comment type="caution">
    <text evidence="1">The sequence shown here is derived from an EMBL/GenBank/DDBJ whole genome shotgun (WGS) entry which is preliminary data.</text>
</comment>
<keyword evidence="2" id="KW-1185">Reference proteome</keyword>
<sequence length="233" mass="26932">MRLINAYHRSSTRCLTRKDDIQYGSCHLQGVLHFSQFFSLAGLVHKYIWVYQKYVNTNNKNCAIEDEDEFSDDSESEEVVSAIDGQLNPFNALPCPGDSEWTLQNGKLNRKDLNAFALSVIRFECRIGLSSIVDLSSEFSSGMCTWFGDEWTALKAKVYERVNVVPKPFEEGIDQIEMMCRAYRYWDARDFLLDQLKDRSGTVEYQQIMKIYFTIIAPGVKKDNSLIFMFCII</sequence>